<keyword evidence="4" id="KW-1133">Transmembrane helix</keyword>
<dbReference type="Proteomes" id="UP000236318">
    <property type="component" value="Unassembled WGS sequence"/>
</dbReference>
<feature type="region of interest" description="Disordered" evidence="3">
    <location>
        <begin position="1"/>
        <end position="154"/>
    </location>
</feature>
<protein>
    <submittedName>
        <fullName evidence="5">Mce protein</fullName>
    </submittedName>
</protein>
<evidence type="ECO:0000256" key="1">
    <source>
        <dbReference type="ARBA" id="ARBA00004370"/>
    </source>
</evidence>
<feature type="transmembrane region" description="Helical" evidence="4">
    <location>
        <begin position="158"/>
        <end position="181"/>
    </location>
</feature>
<keyword evidence="4" id="KW-0812">Transmembrane</keyword>
<dbReference type="AlphaFoldDB" id="A0A2K4Y4D4"/>
<evidence type="ECO:0000313" key="5">
    <source>
        <dbReference type="EMBL" id="SOX51649.1"/>
    </source>
</evidence>
<comment type="subcellular location">
    <subcellularLocation>
        <location evidence="1">Membrane</location>
    </subcellularLocation>
</comment>
<evidence type="ECO:0000313" key="6">
    <source>
        <dbReference type="Proteomes" id="UP000236318"/>
    </source>
</evidence>
<evidence type="ECO:0000256" key="4">
    <source>
        <dbReference type="SAM" id="Phobius"/>
    </source>
</evidence>
<feature type="compositionally biased region" description="Acidic residues" evidence="3">
    <location>
        <begin position="127"/>
        <end position="143"/>
    </location>
</feature>
<gene>
    <name evidence="5" type="ORF">MAAFP003_310</name>
</gene>
<dbReference type="EMBL" id="FXEG02000001">
    <property type="protein sequence ID" value="SOX51649.1"/>
    <property type="molecule type" value="Genomic_DNA"/>
</dbReference>
<reference evidence="5" key="1">
    <citation type="submission" date="2018-01" db="EMBL/GenBank/DDBJ databases">
        <authorList>
            <consortium name="Urmite Genomes"/>
        </authorList>
    </citation>
    <scope>NUCLEOTIDE SEQUENCE [LARGE SCALE GENOMIC DNA]</scope>
    <source>
        <strain evidence="5">AFP003</strain>
    </source>
</reference>
<proteinExistence type="predicted"/>
<dbReference type="PANTHER" id="PTHR37042:SF4">
    <property type="entry name" value="OUTER MEMBRANE PROTEIN RV1973"/>
    <property type="match status" value="1"/>
</dbReference>
<evidence type="ECO:0000256" key="3">
    <source>
        <dbReference type="SAM" id="MobiDB-lite"/>
    </source>
</evidence>
<feature type="compositionally biased region" description="Low complexity" evidence="3">
    <location>
        <begin position="97"/>
        <end position="124"/>
    </location>
</feature>
<evidence type="ECO:0000256" key="2">
    <source>
        <dbReference type="ARBA" id="ARBA00023136"/>
    </source>
</evidence>
<name>A0A2K4Y4D4_9MYCO</name>
<keyword evidence="2 4" id="KW-0472">Membrane</keyword>
<comment type="caution">
    <text evidence="5">The sequence shown here is derived from an EMBL/GenBank/DDBJ whole genome shotgun (WGS) entry which is preliminary data.</text>
</comment>
<dbReference type="OrthoDB" id="4616808at2"/>
<keyword evidence="6" id="KW-1185">Reference proteome</keyword>
<dbReference type="PANTHER" id="PTHR37042">
    <property type="entry name" value="OUTER MEMBRANE PROTEIN RV1973"/>
    <property type="match status" value="1"/>
</dbReference>
<accession>A0A2K4Y4D4</accession>
<dbReference type="GO" id="GO:0016020">
    <property type="term" value="C:membrane"/>
    <property type="evidence" value="ECO:0007669"/>
    <property type="project" value="UniProtKB-SubCell"/>
</dbReference>
<sequence>MEGDAGTRRLNPPPMSMLSRLRRRRPKESDDVTDGTNPEETAEDSPESEVGAEQTNTEETAEDSPESEVGAEQTNTEETAEDSPESEVGAEQPEVTAPDSAAVEPEAAPEAPEAIASEQPESSSDAAPDDGEQPETDGEDATEAEAHRRPPSALGRGWLAGIAAALVLLAGAVGTGGYLALRYHHESQAIARNNAAALKAAIECVSATQAPDTSAMIASEQKIIECGTDAFREQAMVYTGMLVQAYQSANVHVQVSDVRGAVERNNKDGSIDVLVAMRVQVVADQSQNETGYRLRVRMALDEGQYRIARLDQVTK</sequence>
<organism evidence="5 6">
    <name type="scientific">Mycobacterium ahvazicum</name>
    <dbReference type="NCBI Taxonomy" id="1964395"/>
    <lineage>
        <taxon>Bacteria</taxon>
        <taxon>Bacillati</taxon>
        <taxon>Actinomycetota</taxon>
        <taxon>Actinomycetes</taxon>
        <taxon>Mycobacteriales</taxon>
        <taxon>Mycobacteriaceae</taxon>
        <taxon>Mycobacterium</taxon>
        <taxon>Mycobacterium simiae complex</taxon>
    </lineage>
</organism>